<evidence type="ECO:0000256" key="5">
    <source>
        <dbReference type="ARBA" id="ARBA00011271"/>
    </source>
</evidence>
<evidence type="ECO:0000313" key="13">
    <source>
        <dbReference type="Proteomes" id="UP000599109"/>
    </source>
</evidence>
<evidence type="ECO:0000256" key="2">
    <source>
        <dbReference type="ARBA" id="ARBA00002695"/>
    </source>
</evidence>
<dbReference type="PANTHER" id="PTHR43345">
    <property type="entry name" value="3-ISOPROPYLMALATE DEHYDRATASE SMALL SUBUNIT 2-RELATED-RELATED"/>
    <property type="match status" value="1"/>
</dbReference>
<dbReference type="InterPro" id="IPR033940">
    <property type="entry name" value="IPMI_Swivel"/>
</dbReference>
<accession>A0A937CVW7</accession>
<dbReference type="InterPro" id="IPR000573">
    <property type="entry name" value="AconitaseA/IPMdHydase_ssu_swvl"/>
</dbReference>
<keyword evidence="7 10" id="KW-0028">Amino-acid biosynthesis</keyword>
<comment type="similarity">
    <text evidence="4 10">Belongs to the LeuD family. LeuD type 1 subfamily.</text>
</comment>
<dbReference type="GO" id="GO:0009316">
    <property type="term" value="C:3-isopropylmalate dehydratase complex"/>
    <property type="evidence" value="ECO:0007669"/>
    <property type="project" value="InterPro"/>
</dbReference>
<feature type="domain" description="Aconitase A/isopropylmalate dehydratase small subunit swivel" evidence="11">
    <location>
        <begin position="1"/>
        <end position="123"/>
    </location>
</feature>
<dbReference type="NCBIfam" id="NF002458">
    <property type="entry name" value="PRK01641.1"/>
    <property type="match status" value="1"/>
</dbReference>
<dbReference type="GO" id="GO:0003861">
    <property type="term" value="F:3-isopropylmalate dehydratase activity"/>
    <property type="evidence" value="ECO:0007669"/>
    <property type="project" value="UniProtKB-UniRule"/>
</dbReference>
<reference evidence="12 13" key="1">
    <citation type="journal article" date="2017" name="Int. J. Syst. Evol. Microbiol.">
        <title>Ramlibacter monticola sp. nov., isolated from forest soil.</title>
        <authorList>
            <person name="Chaudhary D.K."/>
            <person name="Kim J."/>
        </authorList>
    </citation>
    <scope>NUCLEOTIDE SEQUENCE [LARGE SCALE GENOMIC DNA]</scope>
    <source>
        <strain evidence="12 13">KACC 19175</strain>
    </source>
</reference>
<comment type="caution">
    <text evidence="12">The sequence shown here is derived from an EMBL/GenBank/DDBJ whole genome shotgun (WGS) entry which is preliminary data.</text>
</comment>
<evidence type="ECO:0000313" key="12">
    <source>
        <dbReference type="EMBL" id="MBL0395295.1"/>
    </source>
</evidence>
<dbReference type="GO" id="GO:0009098">
    <property type="term" value="P:L-leucine biosynthetic process"/>
    <property type="evidence" value="ECO:0007669"/>
    <property type="project" value="UniProtKB-UniRule"/>
</dbReference>
<keyword evidence="8 10" id="KW-0456">Lyase</keyword>
<dbReference type="EC" id="4.2.1.33" evidence="10"/>
<keyword evidence="9 10" id="KW-0100">Branched-chain amino acid biosynthesis</keyword>
<dbReference type="HAMAP" id="MF_01031">
    <property type="entry name" value="LeuD_type1"/>
    <property type="match status" value="1"/>
</dbReference>
<dbReference type="NCBIfam" id="TIGR00171">
    <property type="entry name" value="leuD"/>
    <property type="match status" value="1"/>
</dbReference>
<dbReference type="Gene3D" id="3.20.19.10">
    <property type="entry name" value="Aconitase, domain 4"/>
    <property type="match status" value="1"/>
</dbReference>
<dbReference type="EMBL" id="JAEQNE010000014">
    <property type="protein sequence ID" value="MBL0395295.1"/>
    <property type="molecule type" value="Genomic_DNA"/>
</dbReference>
<evidence type="ECO:0000256" key="8">
    <source>
        <dbReference type="ARBA" id="ARBA00023239"/>
    </source>
</evidence>
<keyword evidence="6 10" id="KW-0432">Leucine biosynthesis</keyword>
<dbReference type="PANTHER" id="PTHR43345:SF5">
    <property type="entry name" value="3-ISOPROPYLMALATE DEHYDRATASE SMALL SUBUNIT"/>
    <property type="match status" value="1"/>
</dbReference>
<organism evidence="12 13">
    <name type="scientific">Ramlibacter monticola</name>
    <dbReference type="NCBI Taxonomy" id="1926872"/>
    <lineage>
        <taxon>Bacteria</taxon>
        <taxon>Pseudomonadati</taxon>
        <taxon>Pseudomonadota</taxon>
        <taxon>Betaproteobacteria</taxon>
        <taxon>Burkholderiales</taxon>
        <taxon>Comamonadaceae</taxon>
        <taxon>Ramlibacter</taxon>
    </lineage>
</organism>
<proteinExistence type="inferred from homology"/>
<evidence type="ECO:0000256" key="7">
    <source>
        <dbReference type="ARBA" id="ARBA00022605"/>
    </source>
</evidence>
<dbReference type="InterPro" id="IPR050075">
    <property type="entry name" value="LeuD"/>
</dbReference>
<evidence type="ECO:0000256" key="9">
    <source>
        <dbReference type="ARBA" id="ARBA00023304"/>
    </source>
</evidence>
<dbReference type="RefSeq" id="WP_201677969.1">
    <property type="nucleotide sequence ID" value="NZ_JAEQNE010000014.1"/>
</dbReference>
<gene>
    <name evidence="10 12" type="primary">leuD</name>
    <name evidence="12" type="ORF">JJ685_29455</name>
</gene>
<dbReference type="AlphaFoldDB" id="A0A937CVW7"/>
<comment type="subunit">
    <text evidence="5 10">Heterodimer of LeuC and LeuD.</text>
</comment>
<dbReference type="Proteomes" id="UP000599109">
    <property type="component" value="Unassembled WGS sequence"/>
</dbReference>
<dbReference type="SUPFAM" id="SSF52016">
    <property type="entry name" value="LeuD/IlvD-like"/>
    <property type="match status" value="1"/>
</dbReference>
<comment type="function">
    <text evidence="2 10">Catalyzes the isomerization between 2-isopropylmalate and 3-isopropylmalate, via the formation of 2-isopropylmaleate.</text>
</comment>
<dbReference type="Pfam" id="PF00694">
    <property type="entry name" value="Aconitase_C"/>
    <property type="match status" value="1"/>
</dbReference>
<evidence type="ECO:0000259" key="11">
    <source>
        <dbReference type="Pfam" id="PF00694"/>
    </source>
</evidence>
<dbReference type="InterPro" id="IPR004431">
    <property type="entry name" value="3-IsopropMal_deHydase_ssu"/>
</dbReference>
<evidence type="ECO:0000256" key="3">
    <source>
        <dbReference type="ARBA" id="ARBA00004729"/>
    </source>
</evidence>
<evidence type="ECO:0000256" key="6">
    <source>
        <dbReference type="ARBA" id="ARBA00022430"/>
    </source>
</evidence>
<keyword evidence="13" id="KW-1185">Reference proteome</keyword>
<evidence type="ECO:0000256" key="10">
    <source>
        <dbReference type="HAMAP-Rule" id="MF_01031"/>
    </source>
</evidence>
<protein>
    <recommendedName>
        <fullName evidence="10">3-isopropylmalate dehydratase small subunit</fullName>
        <ecNumber evidence="10">4.2.1.33</ecNumber>
    </recommendedName>
    <alternativeName>
        <fullName evidence="10">Alpha-IPM isomerase</fullName>
        <shortName evidence="10">IPMI</shortName>
    </alternativeName>
    <alternativeName>
        <fullName evidence="10">Isopropylmalate isomerase</fullName>
    </alternativeName>
</protein>
<comment type="pathway">
    <text evidence="3 10">Amino-acid biosynthesis; L-leucine biosynthesis; L-leucine from 3-methyl-2-oxobutanoate: step 2/4.</text>
</comment>
<sequence length="204" mass="22257">MEPFRTLTGVAAALPMANLDTDQIMPKQFLRGVDRHTGLAEGFLHDLRFSAPGVARPQFVLNRAPWTQAKILVTGPNYGCGSSREHAVWGMRQLGLQCVVGSSFGGIFADNCTRNGVPAISLPPEEVDRLLALAADPARCEMTVDLERQRIATPGDGRVLQFAFDPLRKHMLLKGLDAVGLTLEQAGAIHAFEREYLSAHPWLA</sequence>
<dbReference type="CDD" id="cd01577">
    <property type="entry name" value="IPMI_Swivel"/>
    <property type="match status" value="1"/>
</dbReference>
<evidence type="ECO:0000256" key="1">
    <source>
        <dbReference type="ARBA" id="ARBA00000491"/>
    </source>
</evidence>
<dbReference type="InterPro" id="IPR015928">
    <property type="entry name" value="Aconitase/3IPM_dehydase_swvl"/>
</dbReference>
<name>A0A937CVW7_9BURK</name>
<evidence type="ECO:0000256" key="4">
    <source>
        <dbReference type="ARBA" id="ARBA00009845"/>
    </source>
</evidence>
<comment type="catalytic activity">
    <reaction evidence="1 10">
        <text>(2R,3S)-3-isopropylmalate = (2S)-2-isopropylmalate</text>
        <dbReference type="Rhea" id="RHEA:32287"/>
        <dbReference type="ChEBI" id="CHEBI:1178"/>
        <dbReference type="ChEBI" id="CHEBI:35121"/>
        <dbReference type="EC" id="4.2.1.33"/>
    </reaction>
</comment>